<evidence type="ECO:0000313" key="2">
    <source>
        <dbReference type="EMBL" id="PPJ53597.1"/>
    </source>
</evidence>
<name>A0A2S6C1I6_9PEZI</name>
<evidence type="ECO:0000256" key="1">
    <source>
        <dbReference type="SAM" id="MobiDB-lite"/>
    </source>
</evidence>
<dbReference type="Proteomes" id="UP000237631">
    <property type="component" value="Unassembled WGS sequence"/>
</dbReference>
<feature type="region of interest" description="Disordered" evidence="1">
    <location>
        <begin position="1"/>
        <end position="66"/>
    </location>
</feature>
<accession>A0A2S6C1I6</accession>
<gene>
    <name evidence="2" type="ORF">CBER1_00441</name>
</gene>
<sequence length="95" mass="10985">MSDAASLSQCSTKVGSERPASIAPSTAKPSEPKDSRNPFSKSKKKEEPLPQWKIDQQKRFKDWEKARSRQTCSAKTFTDFYKPSKTNKAFWIWWL</sequence>
<proteinExistence type="predicted"/>
<keyword evidence="3" id="KW-1185">Reference proteome</keyword>
<protein>
    <submittedName>
        <fullName evidence="2">Uncharacterized protein</fullName>
    </submittedName>
</protein>
<feature type="compositionally biased region" description="Basic and acidic residues" evidence="1">
    <location>
        <begin position="55"/>
        <end position="66"/>
    </location>
</feature>
<dbReference type="AlphaFoldDB" id="A0A2S6C1I6"/>
<feature type="compositionally biased region" description="Polar residues" evidence="1">
    <location>
        <begin position="1"/>
        <end position="14"/>
    </location>
</feature>
<evidence type="ECO:0000313" key="3">
    <source>
        <dbReference type="Proteomes" id="UP000237631"/>
    </source>
</evidence>
<dbReference type="OrthoDB" id="3636895at2759"/>
<comment type="caution">
    <text evidence="2">The sequence shown here is derived from an EMBL/GenBank/DDBJ whole genome shotgun (WGS) entry which is preliminary data.</text>
</comment>
<dbReference type="EMBL" id="PNEN01000578">
    <property type="protein sequence ID" value="PPJ53597.1"/>
    <property type="molecule type" value="Genomic_DNA"/>
</dbReference>
<reference evidence="3" key="1">
    <citation type="journal article" date="2017" name="bioRxiv">
        <title>Conservation of a gene cluster reveals novel cercosporin biosynthetic mechanisms and extends production to the genus Colletotrichum.</title>
        <authorList>
            <person name="de Jonge R."/>
            <person name="Ebert M.K."/>
            <person name="Huitt-Roehl C.R."/>
            <person name="Pal P."/>
            <person name="Suttle J.C."/>
            <person name="Spanner R.E."/>
            <person name="Neubauer J.D."/>
            <person name="Jurick W.M.II."/>
            <person name="Stott K.A."/>
            <person name="Secor G.A."/>
            <person name="Thomma B.P.H.J."/>
            <person name="Van de Peer Y."/>
            <person name="Townsend C.A."/>
            <person name="Bolton M.D."/>
        </authorList>
    </citation>
    <scope>NUCLEOTIDE SEQUENCE [LARGE SCALE GENOMIC DNA]</scope>
    <source>
        <strain evidence="3">CBS538.71</strain>
    </source>
</reference>
<organism evidence="2 3">
    <name type="scientific">Cercospora berteroae</name>
    <dbReference type="NCBI Taxonomy" id="357750"/>
    <lineage>
        <taxon>Eukaryota</taxon>
        <taxon>Fungi</taxon>
        <taxon>Dikarya</taxon>
        <taxon>Ascomycota</taxon>
        <taxon>Pezizomycotina</taxon>
        <taxon>Dothideomycetes</taxon>
        <taxon>Dothideomycetidae</taxon>
        <taxon>Mycosphaerellales</taxon>
        <taxon>Mycosphaerellaceae</taxon>
        <taxon>Cercospora</taxon>
    </lineage>
</organism>